<dbReference type="Proteomes" id="UP000714275">
    <property type="component" value="Unassembled WGS sequence"/>
</dbReference>
<proteinExistence type="predicted"/>
<accession>A0A9P6ZZP3</accession>
<dbReference type="AlphaFoldDB" id="A0A9P6ZZP3"/>
<evidence type="ECO:0000313" key="2">
    <source>
        <dbReference type="Proteomes" id="UP000714275"/>
    </source>
</evidence>
<dbReference type="EMBL" id="JABBWD010000011">
    <property type="protein sequence ID" value="KAG1779785.1"/>
    <property type="molecule type" value="Genomic_DNA"/>
</dbReference>
<evidence type="ECO:0000313" key="1">
    <source>
        <dbReference type="EMBL" id="KAG1779785.1"/>
    </source>
</evidence>
<name>A0A9P6ZZP3_9AGAM</name>
<protein>
    <submittedName>
        <fullName evidence="1">Uncharacterized protein</fullName>
    </submittedName>
</protein>
<reference evidence="1" key="1">
    <citation type="journal article" date="2020" name="New Phytol.">
        <title>Comparative genomics reveals dynamic genome evolution in host specialist ectomycorrhizal fungi.</title>
        <authorList>
            <person name="Lofgren L.A."/>
            <person name="Nguyen N.H."/>
            <person name="Vilgalys R."/>
            <person name="Ruytinx J."/>
            <person name="Liao H.L."/>
            <person name="Branco S."/>
            <person name="Kuo A."/>
            <person name="LaButti K."/>
            <person name="Lipzen A."/>
            <person name="Andreopoulos W."/>
            <person name="Pangilinan J."/>
            <person name="Riley R."/>
            <person name="Hundley H."/>
            <person name="Na H."/>
            <person name="Barry K."/>
            <person name="Grigoriev I.V."/>
            <person name="Stajich J.E."/>
            <person name="Kennedy P.G."/>
        </authorList>
    </citation>
    <scope>NUCLEOTIDE SEQUENCE</scope>
    <source>
        <strain evidence="1">DOB743</strain>
    </source>
</reference>
<comment type="caution">
    <text evidence="1">The sequence shown here is derived from an EMBL/GenBank/DDBJ whole genome shotgun (WGS) entry which is preliminary data.</text>
</comment>
<dbReference type="OrthoDB" id="2685402at2759"/>
<keyword evidence="2" id="KW-1185">Reference proteome</keyword>
<gene>
    <name evidence="1" type="ORF">EV702DRAFT_1086513</name>
</gene>
<sequence length="277" mass="30611">MSHFSTNHTKFTGMLDDVLFKSLLMAPVPPACTTWCTLLAAEFQNLYGPEVATALRTPPVISASLVIDSAARMQASEAMSLPSCIHQFAPCYCTLYNRLSHRKMCNALANYVQQCALSLYHAGASVLGDVYLAHFLFSSFDSLSDKDVIHQIITHEFGVLVTERLSQEIPSQSVKLRTARLNQKQNEVAGINNVHAEQEREWPMPVSKEVIFECLNGYMKGMMCRRTDKASSSLEFLEDVYGAGPIHLFGAVGFALSRSSGPEDFGDATLEPAGYWK</sequence>
<organism evidence="1 2">
    <name type="scientific">Suillus placidus</name>
    <dbReference type="NCBI Taxonomy" id="48579"/>
    <lineage>
        <taxon>Eukaryota</taxon>
        <taxon>Fungi</taxon>
        <taxon>Dikarya</taxon>
        <taxon>Basidiomycota</taxon>
        <taxon>Agaricomycotina</taxon>
        <taxon>Agaricomycetes</taxon>
        <taxon>Agaricomycetidae</taxon>
        <taxon>Boletales</taxon>
        <taxon>Suillineae</taxon>
        <taxon>Suillaceae</taxon>
        <taxon>Suillus</taxon>
    </lineage>
</organism>